<dbReference type="InterPro" id="IPR017729">
    <property type="entry name" value="ATPase_T6SS_ClpV1"/>
</dbReference>
<dbReference type="GO" id="GO:0034605">
    <property type="term" value="P:cellular response to heat"/>
    <property type="evidence" value="ECO:0007669"/>
    <property type="project" value="TreeGrafter"/>
</dbReference>
<dbReference type="Pfam" id="PF07724">
    <property type="entry name" value="AAA_2"/>
    <property type="match status" value="1"/>
</dbReference>
<evidence type="ECO:0000256" key="7">
    <source>
        <dbReference type="PROSITE-ProRule" id="PRU01251"/>
    </source>
</evidence>
<dbReference type="SUPFAM" id="SSF81923">
    <property type="entry name" value="Double Clp-N motif"/>
    <property type="match status" value="1"/>
</dbReference>
<evidence type="ECO:0000256" key="1">
    <source>
        <dbReference type="ARBA" id="ARBA00008675"/>
    </source>
</evidence>
<dbReference type="KEGG" id="bok:DM82_4624"/>
<dbReference type="Pfam" id="PF17871">
    <property type="entry name" value="AAA_lid_9"/>
    <property type="match status" value="1"/>
</dbReference>
<dbReference type="GO" id="GO:0005524">
    <property type="term" value="F:ATP binding"/>
    <property type="evidence" value="ECO:0007669"/>
    <property type="project" value="UniProtKB-KW"/>
</dbReference>
<comment type="function">
    <text evidence="6">Part of a stress-induced multi-chaperone system, it is involved in the recovery of the cell from heat-induced damage, in cooperation with DnaK, DnaJ and GrpE. Acts before DnaK, in the processing of protein aggregates. Protein binding stimulates the ATPase activity; ATP hydrolysis unfolds the denatured protein aggregates, which probably helps expose new hydrophobic binding sites on the surface of ClpB-bound aggregates, contributing to the solubilization and refolding of denatured protein aggregates by DnaK.</text>
</comment>
<dbReference type="InterPro" id="IPR036628">
    <property type="entry name" value="Clp_N_dom_sf"/>
</dbReference>
<dbReference type="Pfam" id="PF10431">
    <property type="entry name" value="ClpB_D2-small"/>
    <property type="match status" value="1"/>
</dbReference>
<dbReference type="Gene3D" id="1.10.8.60">
    <property type="match status" value="2"/>
</dbReference>
<evidence type="ECO:0000256" key="8">
    <source>
        <dbReference type="SAM" id="MobiDB-lite"/>
    </source>
</evidence>
<dbReference type="Pfam" id="PF00004">
    <property type="entry name" value="AAA"/>
    <property type="match status" value="1"/>
</dbReference>
<proteinExistence type="inferred from homology"/>
<dbReference type="GO" id="GO:0016887">
    <property type="term" value="F:ATP hydrolysis activity"/>
    <property type="evidence" value="ECO:0007669"/>
    <property type="project" value="InterPro"/>
</dbReference>
<organism evidence="10 11">
    <name type="scientific">Burkholderia oklahomensis</name>
    <dbReference type="NCBI Taxonomy" id="342113"/>
    <lineage>
        <taxon>Bacteria</taxon>
        <taxon>Pseudomonadati</taxon>
        <taxon>Pseudomonadota</taxon>
        <taxon>Betaproteobacteria</taxon>
        <taxon>Burkholderiales</taxon>
        <taxon>Burkholderiaceae</taxon>
        <taxon>Burkholderia</taxon>
        <taxon>pseudomallei group</taxon>
    </lineage>
</organism>
<dbReference type="InterPro" id="IPR027417">
    <property type="entry name" value="P-loop_NTPase"/>
</dbReference>
<comment type="similarity">
    <text evidence="1">Belongs to the ClpA/ClpB family.</text>
</comment>
<dbReference type="Gene3D" id="1.10.1780.10">
    <property type="entry name" value="Clp, N-terminal domain"/>
    <property type="match status" value="1"/>
</dbReference>
<protein>
    <submittedName>
        <fullName evidence="10">Type VI secretion ATPase, ClpV1 family</fullName>
    </submittedName>
</protein>
<feature type="compositionally biased region" description="Basic and acidic residues" evidence="8">
    <location>
        <begin position="923"/>
        <end position="933"/>
    </location>
</feature>
<evidence type="ECO:0000256" key="5">
    <source>
        <dbReference type="ARBA" id="ARBA00023186"/>
    </source>
</evidence>
<dbReference type="PROSITE" id="PS00870">
    <property type="entry name" value="CLPAB_1"/>
    <property type="match status" value="1"/>
</dbReference>
<keyword evidence="4" id="KW-0067">ATP-binding</keyword>
<dbReference type="SMART" id="SM01086">
    <property type="entry name" value="ClpB_D2-small"/>
    <property type="match status" value="1"/>
</dbReference>
<dbReference type="GO" id="GO:0005737">
    <property type="term" value="C:cytoplasm"/>
    <property type="evidence" value="ECO:0007669"/>
    <property type="project" value="TreeGrafter"/>
</dbReference>
<dbReference type="RefSeq" id="WP_010108187.1">
    <property type="nucleotide sequence ID" value="NZ_CP008727.1"/>
</dbReference>
<dbReference type="InterPro" id="IPR050130">
    <property type="entry name" value="ClpA_ClpB"/>
</dbReference>
<dbReference type="CDD" id="cd00009">
    <property type="entry name" value="AAA"/>
    <property type="match status" value="1"/>
</dbReference>
<keyword evidence="11" id="KW-1185">Reference proteome</keyword>
<dbReference type="CDD" id="cd19499">
    <property type="entry name" value="RecA-like_ClpB_Hsp104-like"/>
    <property type="match status" value="1"/>
</dbReference>
<dbReference type="PANTHER" id="PTHR11638">
    <property type="entry name" value="ATP-DEPENDENT CLP PROTEASE"/>
    <property type="match status" value="1"/>
</dbReference>
<dbReference type="InterPro" id="IPR004176">
    <property type="entry name" value="Clp_R_N"/>
</dbReference>
<accession>A0AAI8BBR3</accession>
<dbReference type="Proteomes" id="UP000029424">
    <property type="component" value="Chromosome 2"/>
</dbReference>
<keyword evidence="2 7" id="KW-0677">Repeat</keyword>
<evidence type="ECO:0000256" key="4">
    <source>
        <dbReference type="ARBA" id="ARBA00022840"/>
    </source>
</evidence>
<dbReference type="AlphaFoldDB" id="A0AAI8BBR3"/>
<feature type="region of interest" description="Disordered" evidence="8">
    <location>
        <begin position="917"/>
        <end position="948"/>
    </location>
</feature>
<dbReference type="SMART" id="SM00382">
    <property type="entry name" value="AAA"/>
    <property type="match status" value="2"/>
</dbReference>
<dbReference type="NCBIfam" id="TIGR03345">
    <property type="entry name" value="VI_ClpV1"/>
    <property type="match status" value="1"/>
</dbReference>
<dbReference type="InterPro" id="IPR041546">
    <property type="entry name" value="ClpA/ClpB_AAA_lid"/>
</dbReference>
<reference evidence="10 11" key="1">
    <citation type="submission" date="2014-06" db="EMBL/GenBank/DDBJ databases">
        <authorList>
            <person name="Bishop-Lilly K.A."/>
            <person name="Broomall S.M."/>
            <person name="Chain P.S."/>
            <person name="Chertkov O."/>
            <person name="Coyne S.R."/>
            <person name="Daligault H.E."/>
            <person name="Davenport K.W."/>
            <person name="Erkkila T."/>
            <person name="Frey K.G."/>
            <person name="Gibbons H.S."/>
            <person name="Gu W."/>
            <person name="Jaissle J."/>
            <person name="Johnson S.L."/>
            <person name="Koroleva G.I."/>
            <person name="Ladner J.T."/>
            <person name="Lo C.-C."/>
            <person name="Minogue T.D."/>
            <person name="Munk C."/>
            <person name="Palacios G.F."/>
            <person name="Redden C.L."/>
            <person name="Rosenzweig C.N."/>
            <person name="Scholz M.B."/>
            <person name="Teshima H."/>
            <person name="Xu Y."/>
        </authorList>
    </citation>
    <scope>NUCLEOTIDE SEQUENCE [LARGE SCALE GENOMIC DNA]</scope>
    <source>
        <strain evidence="10 11">EO147</strain>
    </source>
</reference>
<feature type="compositionally biased region" description="Polar residues" evidence="8">
    <location>
        <begin position="935"/>
        <end position="948"/>
    </location>
</feature>
<dbReference type="Gene3D" id="3.40.50.300">
    <property type="entry name" value="P-loop containing nucleotide triphosphate hydrolases"/>
    <property type="match status" value="2"/>
</dbReference>
<evidence type="ECO:0000256" key="3">
    <source>
        <dbReference type="ARBA" id="ARBA00022741"/>
    </source>
</evidence>
<evidence type="ECO:0000313" key="10">
    <source>
        <dbReference type="EMBL" id="AIO69134.1"/>
    </source>
</evidence>
<keyword evidence="5" id="KW-0143">Chaperone</keyword>
<dbReference type="InterPro" id="IPR003593">
    <property type="entry name" value="AAA+_ATPase"/>
</dbReference>
<evidence type="ECO:0000256" key="6">
    <source>
        <dbReference type="ARBA" id="ARBA00025613"/>
    </source>
</evidence>
<dbReference type="Gene3D" id="4.10.860.10">
    <property type="entry name" value="UVR domain"/>
    <property type="match status" value="1"/>
</dbReference>
<dbReference type="InterPro" id="IPR001270">
    <property type="entry name" value="ClpA/B"/>
</dbReference>
<dbReference type="InterPro" id="IPR019489">
    <property type="entry name" value="Clp_ATPase_C"/>
</dbReference>
<gene>
    <name evidence="10" type="primary">clpV</name>
    <name evidence="10" type="ORF">DM82_4624</name>
</gene>
<feature type="domain" description="Clp R" evidence="9">
    <location>
        <begin position="7"/>
        <end position="154"/>
    </location>
</feature>
<dbReference type="PRINTS" id="PR00300">
    <property type="entry name" value="CLPPROTEASEA"/>
</dbReference>
<sequence length="948" mass="102034">MNRERIFNCLGRTTYAALVDATALGRSRRHAFIDLDHWALCLLQREQSDLARLFEQFGSDAGEAKRRMEKALDGFDVSGDSLRDISSSLERSVGPAVIWSQIAARAGKVRSGHLLLAWLDEDLTRRWLQQRVPAGITSIALDEVVKRYEALASGWPEADEAPAAIGGGALGVDAGEAGADGGSDALAKWATCLTEQAARGELDPVVGRDDELRTVVDILSRRRQNNPILVGEAGVGKTAVVEALAQKIQAGAVPPGLVGAQVWALDLARMQAGAGVRGEFEQRLKSLIDAVIAAPSPIILFCDETHTLIGAGGAAGTGDAANLIKPMLARGQLRMVAATTWSEYKQYIEPDAALVRRFQAVAVDEPSDDAAVDMLRTIAPRFAAHHGVRIVDSALRGAVELSRRYLPARQLPDKAISLLDTACARVAMSQNCAPAELERLQHQAFAIGQTLDWRASDRRMGVRTPGDEAELEGRQANLVQQAATLETVVDAQRDEVRTWLARLNDDVSVQADSDGDSFAARIGANRWVRPWVDEHVVSEVLAEWTGVPVAQLAQDDAQRVVELEGALNAGIHGQTGAMRSIAQALQVSHSGLNDPRRPLGVMLLAGPTGTGKSQAAVKLAEFLFGGERNLIQFNMNEFQEAHTVSTLKGAPPGYVGYGKGGRLTEAVRKKPYSVLLLDEFDRAHPDIHEVFYQVFDQGWMEDGEGRRISFRNCLILLTSNLGDVEIEAACKADEQISQAKLDKLVGERLQGRFSPALLARIQLVAFRPLDVEALTGIATQALDELGERLAENDLQWRADEGVAAWVAQAVSQHPANGRAVRDLLRQHVMPAVARGVLAARAEGRTLKTVRLSAHEKLSLVFDEEAWDLNGTDAATLGEQADAAAREAAAAAAQAHDAHEAHDALESHDANEANGGVRADAEDEHPTDARHPDETASANAGTTGEPSCV</sequence>
<name>A0AAI8BBR3_9BURK</name>
<evidence type="ECO:0000259" key="9">
    <source>
        <dbReference type="PROSITE" id="PS51903"/>
    </source>
</evidence>
<evidence type="ECO:0000313" key="11">
    <source>
        <dbReference type="Proteomes" id="UP000029424"/>
    </source>
</evidence>
<dbReference type="PROSITE" id="PS51903">
    <property type="entry name" value="CLP_R"/>
    <property type="match status" value="1"/>
</dbReference>
<keyword evidence="3" id="KW-0547">Nucleotide-binding</keyword>
<dbReference type="InterPro" id="IPR018368">
    <property type="entry name" value="ClpA/B_CS1"/>
</dbReference>
<dbReference type="InterPro" id="IPR003959">
    <property type="entry name" value="ATPase_AAA_core"/>
</dbReference>
<evidence type="ECO:0000256" key="2">
    <source>
        <dbReference type="ARBA" id="ARBA00022737"/>
    </source>
</evidence>
<dbReference type="EMBL" id="CP008727">
    <property type="protein sequence ID" value="AIO69134.1"/>
    <property type="molecule type" value="Genomic_DNA"/>
</dbReference>
<dbReference type="PANTHER" id="PTHR11638:SF184">
    <property type="entry name" value="ATPASE WITH CHAPERONE ACTIVITY"/>
    <property type="match status" value="1"/>
</dbReference>
<dbReference type="SUPFAM" id="SSF52540">
    <property type="entry name" value="P-loop containing nucleoside triphosphate hydrolases"/>
    <property type="match status" value="2"/>
</dbReference>
<dbReference type="Pfam" id="PF02861">
    <property type="entry name" value="Clp_N"/>
    <property type="match status" value="1"/>
</dbReference>